<evidence type="ECO:0000313" key="3">
    <source>
        <dbReference type="Proteomes" id="UP000631114"/>
    </source>
</evidence>
<sequence>MGPLEGGYMWRLVCYDSVVIRKHYTPADIGTDITYVETQSDGIATWWLNNEAVGKALHAKEVAASSRVITIRGACKYHKNLAASGYRELRECNIYDPGLNHGSCTQSTSVKRDSYPRKGVACLLYICRDAAALSQFWAWLEEEVRENARHQKVGEKPLLSVSTFVPAARNNVLLAVPALLYAVNNYLKFIMQVLVIAVLLKMVMKRKFSIIQWGVARTMEVLRMPPLITSSI</sequence>
<accession>A0A835HW94</accession>
<comment type="caution">
    <text evidence="2">The sequence shown here is derived from an EMBL/GenBank/DDBJ whole genome shotgun (WGS) entry which is preliminary data.</text>
</comment>
<name>A0A835HW94_9MAGN</name>
<protein>
    <submittedName>
        <fullName evidence="2">Uncharacterized protein</fullName>
    </submittedName>
</protein>
<gene>
    <name evidence="2" type="ORF">IFM89_017527</name>
</gene>
<dbReference type="AlphaFoldDB" id="A0A835HW94"/>
<keyword evidence="1" id="KW-1133">Transmembrane helix</keyword>
<feature type="transmembrane region" description="Helical" evidence="1">
    <location>
        <begin position="186"/>
        <end position="204"/>
    </location>
</feature>
<keyword evidence="1" id="KW-0812">Transmembrane</keyword>
<dbReference type="Proteomes" id="UP000631114">
    <property type="component" value="Unassembled WGS sequence"/>
</dbReference>
<organism evidence="2 3">
    <name type="scientific">Coptis chinensis</name>
    <dbReference type="NCBI Taxonomy" id="261450"/>
    <lineage>
        <taxon>Eukaryota</taxon>
        <taxon>Viridiplantae</taxon>
        <taxon>Streptophyta</taxon>
        <taxon>Embryophyta</taxon>
        <taxon>Tracheophyta</taxon>
        <taxon>Spermatophyta</taxon>
        <taxon>Magnoliopsida</taxon>
        <taxon>Ranunculales</taxon>
        <taxon>Ranunculaceae</taxon>
        <taxon>Coptidoideae</taxon>
        <taxon>Coptis</taxon>
    </lineage>
</organism>
<evidence type="ECO:0000313" key="2">
    <source>
        <dbReference type="EMBL" id="KAF9605508.1"/>
    </source>
</evidence>
<proteinExistence type="predicted"/>
<reference evidence="2 3" key="1">
    <citation type="submission" date="2020-10" db="EMBL/GenBank/DDBJ databases">
        <title>The Coptis chinensis genome and diversification of protoberbering-type alkaloids.</title>
        <authorList>
            <person name="Wang B."/>
            <person name="Shu S."/>
            <person name="Song C."/>
            <person name="Liu Y."/>
        </authorList>
    </citation>
    <scope>NUCLEOTIDE SEQUENCE [LARGE SCALE GENOMIC DNA]</scope>
    <source>
        <strain evidence="2">HL-2020</strain>
        <tissue evidence="2">Leaf</tissue>
    </source>
</reference>
<evidence type="ECO:0000256" key="1">
    <source>
        <dbReference type="SAM" id="Phobius"/>
    </source>
</evidence>
<dbReference type="EMBL" id="JADFTS010000005">
    <property type="protein sequence ID" value="KAF9605508.1"/>
    <property type="molecule type" value="Genomic_DNA"/>
</dbReference>
<keyword evidence="3" id="KW-1185">Reference proteome</keyword>
<keyword evidence="1" id="KW-0472">Membrane</keyword>